<feature type="domain" description="Transketolase-like pyrimidine-binding" evidence="4">
    <location>
        <begin position="13"/>
        <end position="190"/>
    </location>
</feature>
<name>A0A562KIS2_SPHWJ</name>
<evidence type="ECO:0000259" key="4">
    <source>
        <dbReference type="SMART" id="SM00861"/>
    </source>
</evidence>
<dbReference type="FunFam" id="3.40.50.970:FF:000001">
    <property type="entry name" value="Pyruvate dehydrogenase E1 beta subunit"/>
    <property type="match status" value="1"/>
</dbReference>
<keyword evidence="2" id="KW-0560">Oxidoreductase</keyword>
<evidence type="ECO:0000313" key="5">
    <source>
        <dbReference type="EMBL" id="TWH95185.1"/>
    </source>
</evidence>
<protein>
    <submittedName>
        <fullName evidence="5">Pyruvate dehydrogenase E1 component beta subunit</fullName>
    </submittedName>
</protein>
<dbReference type="PANTHER" id="PTHR43257">
    <property type="entry name" value="PYRUVATE DEHYDROGENASE E1 COMPONENT BETA SUBUNIT"/>
    <property type="match status" value="1"/>
</dbReference>
<keyword evidence="5" id="KW-0670">Pyruvate</keyword>
<dbReference type="GO" id="GO:0016491">
    <property type="term" value="F:oxidoreductase activity"/>
    <property type="evidence" value="ECO:0007669"/>
    <property type="project" value="UniProtKB-KW"/>
</dbReference>
<dbReference type="FunFam" id="3.40.50.920:FF:000001">
    <property type="entry name" value="Pyruvate dehydrogenase E1 beta subunit"/>
    <property type="match status" value="1"/>
</dbReference>
<dbReference type="RefSeq" id="WP_021247296.1">
    <property type="nucleotide sequence ID" value="NZ_JACIIY010000002.1"/>
</dbReference>
<reference evidence="5 6" key="1">
    <citation type="journal article" date="2015" name="Stand. Genomic Sci.">
        <title>Genomic Encyclopedia of Bacterial and Archaeal Type Strains, Phase III: the genomes of soil and plant-associated and newly described type strains.</title>
        <authorList>
            <person name="Whitman W.B."/>
            <person name="Woyke T."/>
            <person name="Klenk H.P."/>
            <person name="Zhou Y."/>
            <person name="Lilburn T.G."/>
            <person name="Beck B.J."/>
            <person name="De Vos P."/>
            <person name="Vandamme P."/>
            <person name="Eisen J.A."/>
            <person name="Garrity G."/>
            <person name="Hugenholtz P."/>
            <person name="Kyrpides N.C."/>
        </authorList>
    </citation>
    <scope>NUCLEOTIDE SEQUENCE [LARGE SCALE GENOMIC DNA]</scope>
    <source>
        <strain evidence="5 6">CGMCC 1.7748</strain>
    </source>
</reference>
<dbReference type="InterPro" id="IPR009014">
    <property type="entry name" value="Transketo_C/PFOR_II"/>
</dbReference>
<dbReference type="SMART" id="SM00861">
    <property type="entry name" value="Transket_pyr"/>
    <property type="match status" value="1"/>
</dbReference>
<evidence type="ECO:0000256" key="3">
    <source>
        <dbReference type="ARBA" id="ARBA00023052"/>
    </source>
</evidence>
<comment type="caution">
    <text evidence="5">The sequence shown here is derived from an EMBL/GenBank/DDBJ whole genome shotgun (WGS) entry which is preliminary data.</text>
</comment>
<dbReference type="AlphaFoldDB" id="A0A562KIS2"/>
<dbReference type="PANTHER" id="PTHR43257:SF2">
    <property type="entry name" value="PYRUVATE DEHYDROGENASE E1 COMPONENT SUBUNIT BETA"/>
    <property type="match status" value="1"/>
</dbReference>
<keyword evidence="3" id="KW-0786">Thiamine pyrophosphate</keyword>
<dbReference type="Gene3D" id="3.40.50.970">
    <property type="match status" value="1"/>
</dbReference>
<sequence>MNALVTPNNKGEISCTQASLMAMDEAMERDPTVLVFGEDVADQEGGGIVGATSGLSTKYGSSRVRSTPIAEQAIVGAAVGAAIAGMRPVAEVMMMNFMTVAMDQIVNHAAKIRFMSGGKTGVPLTIRTMSGVGGGFGGQHSDMYEAWLAHVPGLKVVVPSNPADQKALLTSCIFDDDPCIFIESTLLMGTRGPAPEADYSAPLGKAKIVREGGDVTLIGYGRPMVDAAMAAEALSKEGVSVELIDLRSIVPFDRDTVMNSVAKTGRAVILHEAVRSFGVGAEISARINEELFGQLKAPVRRIGGLDCPVPFSAALEREYMWSVERIVDTVRTTLD</sequence>
<organism evidence="5 6">
    <name type="scientific">Sphingobium wenxiniae (strain DSM 21828 / CGMCC 1.7748 / JZ-1)</name>
    <dbReference type="NCBI Taxonomy" id="595605"/>
    <lineage>
        <taxon>Bacteria</taxon>
        <taxon>Pseudomonadati</taxon>
        <taxon>Pseudomonadota</taxon>
        <taxon>Alphaproteobacteria</taxon>
        <taxon>Sphingomonadales</taxon>
        <taxon>Sphingomonadaceae</taxon>
        <taxon>Sphingobium</taxon>
    </lineage>
</organism>
<dbReference type="SUPFAM" id="SSF52518">
    <property type="entry name" value="Thiamin diphosphate-binding fold (THDP-binding)"/>
    <property type="match status" value="1"/>
</dbReference>
<dbReference type="Gene3D" id="3.40.50.920">
    <property type="match status" value="1"/>
</dbReference>
<dbReference type="InterPro" id="IPR033248">
    <property type="entry name" value="Transketolase_C"/>
</dbReference>
<keyword evidence="6" id="KW-1185">Reference proteome</keyword>
<dbReference type="InterPro" id="IPR005475">
    <property type="entry name" value="Transketolase-like_Pyr-bd"/>
</dbReference>
<proteinExistence type="predicted"/>
<dbReference type="Pfam" id="PF02779">
    <property type="entry name" value="Transket_pyr"/>
    <property type="match status" value="1"/>
</dbReference>
<accession>A0A562KIS2</accession>
<evidence type="ECO:0000313" key="6">
    <source>
        <dbReference type="Proteomes" id="UP000316624"/>
    </source>
</evidence>
<evidence type="ECO:0000256" key="2">
    <source>
        <dbReference type="ARBA" id="ARBA00023002"/>
    </source>
</evidence>
<dbReference type="SUPFAM" id="SSF52922">
    <property type="entry name" value="TK C-terminal domain-like"/>
    <property type="match status" value="1"/>
</dbReference>
<gene>
    <name evidence="5" type="ORF">IQ35_01440</name>
</gene>
<dbReference type="Pfam" id="PF02780">
    <property type="entry name" value="Transketolase_C"/>
    <property type="match status" value="1"/>
</dbReference>
<dbReference type="EMBL" id="VLKK01000004">
    <property type="protein sequence ID" value="TWH95185.1"/>
    <property type="molecule type" value="Genomic_DNA"/>
</dbReference>
<dbReference type="NCBIfam" id="NF006667">
    <property type="entry name" value="PRK09212.1"/>
    <property type="match status" value="1"/>
</dbReference>
<comment type="cofactor">
    <cofactor evidence="1">
        <name>thiamine diphosphate</name>
        <dbReference type="ChEBI" id="CHEBI:58937"/>
    </cofactor>
</comment>
<dbReference type="Proteomes" id="UP000316624">
    <property type="component" value="Unassembled WGS sequence"/>
</dbReference>
<dbReference type="InterPro" id="IPR029061">
    <property type="entry name" value="THDP-binding"/>
</dbReference>
<dbReference type="CDD" id="cd07036">
    <property type="entry name" value="TPP_PYR_E1-PDHc-beta_like"/>
    <property type="match status" value="1"/>
</dbReference>
<evidence type="ECO:0000256" key="1">
    <source>
        <dbReference type="ARBA" id="ARBA00001964"/>
    </source>
</evidence>